<evidence type="ECO:0000256" key="4">
    <source>
        <dbReference type="ARBA" id="ARBA00022692"/>
    </source>
</evidence>
<evidence type="ECO:0000256" key="1">
    <source>
        <dbReference type="ARBA" id="ARBA00004141"/>
    </source>
</evidence>
<dbReference type="EMBL" id="JADGJH010000022">
    <property type="protein sequence ID" value="KAJ3141978.1"/>
    <property type="molecule type" value="Genomic_DNA"/>
</dbReference>
<comment type="subcellular location">
    <subcellularLocation>
        <location evidence="1">Membrane</location>
        <topology evidence="1">Multi-pass membrane protein</topology>
    </subcellularLocation>
</comment>
<comment type="caution">
    <text evidence="10">The sequence shown here is derived from an EMBL/GenBank/DDBJ whole genome shotgun (WGS) entry which is preliminary data.</text>
</comment>
<keyword evidence="7 9" id="KW-1133">Transmembrane helix</keyword>
<dbReference type="InterPro" id="IPR004813">
    <property type="entry name" value="OPT"/>
</dbReference>
<proteinExistence type="inferred from homology"/>
<dbReference type="InterPro" id="IPR004648">
    <property type="entry name" value="Oligpept_transpt"/>
</dbReference>
<evidence type="ECO:0000256" key="7">
    <source>
        <dbReference type="ARBA" id="ARBA00022989"/>
    </source>
</evidence>
<evidence type="ECO:0000313" key="11">
    <source>
        <dbReference type="Proteomes" id="UP001211907"/>
    </source>
</evidence>
<evidence type="ECO:0000256" key="5">
    <source>
        <dbReference type="ARBA" id="ARBA00022856"/>
    </source>
</evidence>
<evidence type="ECO:0000313" key="10">
    <source>
        <dbReference type="EMBL" id="KAJ3141978.1"/>
    </source>
</evidence>
<feature type="transmembrane region" description="Helical" evidence="9">
    <location>
        <begin position="31"/>
        <end position="53"/>
    </location>
</feature>
<reference evidence="10" key="1">
    <citation type="submission" date="2020-05" db="EMBL/GenBank/DDBJ databases">
        <title>Phylogenomic resolution of chytrid fungi.</title>
        <authorList>
            <person name="Stajich J.E."/>
            <person name="Amses K."/>
            <person name="Simmons R."/>
            <person name="Seto K."/>
            <person name="Myers J."/>
            <person name="Bonds A."/>
            <person name="Quandt C.A."/>
            <person name="Barry K."/>
            <person name="Liu P."/>
            <person name="Grigoriev I."/>
            <person name="Longcore J.E."/>
            <person name="James T.Y."/>
        </authorList>
    </citation>
    <scope>NUCLEOTIDE SEQUENCE</scope>
    <source>
        <strain evidence="10">JEL0513</strain>
    </source>
</reference>
<feature type="transmembrane region" description="Helical" evidence="9">
    <location>
        <begin position="92"/>
        <end position="111"/>
    </location>
</feature>
<gene>
    <name evidence="10" type="ORF">HK100_004459</name>
</gene>
<protein>
    <submittedName>
        <fullName evidence="10">Uncharacterized protein</fullName>
    </submittedName>
</protein>
<keyword evidence="4 9" id="KW-0812">Transmembrane</keyword>
<organism evidence="10 11">
    <name type="scientific">Physocladia obscura</name>
    <dbReference type="NCBI Taxonomy" id="109957"/>
    <lineage>
        <taxon>Eukaryota</taxon>
        <taxon>Fungi</taxon>
        <taxon>Fungi incertae sedis</taxon>
        <taxon>Chytridiomycota</taxon>
        <taxon>Chytridiomycota incertae sedis</taxon>
        <taxon>Chytridiomycetes</taxon>
        <taxon>Chytridiales</taxon>
        <taxon>Chytriomycetaceae</taxon>
        <taxon>Physocladia</taxon>
    </lineage>
</organism>
<keyword evidence="11" id="KW-1185">Reference proteome</keyword>
<dbReference type="GO" id="GO:0035673">
    <property type="term" value="F:oligopeptide transmembrane transporter activity"/>
    <property type="evidence" value="ECO:0007669"/>
    <property type="project" value="InterPro"/>
</dbReference>
<comment type="similarity">
    <text evidence="2">Belongs to the oligopeptide OPT transporter family.</text>
</comment>
<evidence type="ECO:0000256" key="3">
    <source>
        <dbReference type="ARBA" id="ARBA00022448"/>
    </source>
</evidence>
<dbReference type="GO" id="GO:0016020">
    <property type="term" value="C:membrane"/>
    <property type="evidence" value="ECO:0007669"/>
    <property type="project" value="UniProtKB-SubCell"/>
</dbReference>
<dbReference type="Proteomes" id="UP001211907">
    <property type="component" value="Unassembled WGS sequence"/>
</dbReference>
<dbReference type="PANTHER" id="PTHR22601">
    <property type="entry name" value="ISP4 LIKE PROTEIN"/>
    <property type="match status" value="1"/>
</dbReference>
<keyword evidence="3" id="KW-0813">Transport</keyword>
<evidence type="ECO:0000256" key="9">
    <source>
        <dbReference type="SAM" id="Phobius"/>
    </source>
</evidence>
<keyword evidence="6" id="KW-0653">Protein transport</keyword>
<dbReference type="GO" id="GO:0015031">
    <property type="term" value="P:protein transport"/>
    <property type="evidence" value="ECO:0007669"/>
    <property type="project" value="UniProtKB-KW"/>
</dbReference>
<name>A0AAD5TAF2_9FUNG</name>
<feature type="transmembrane region" description="Helical" evidence="9">
    <location>
        <begin position="131"/>
        <end position="153"/>
    </location>
</feature>
<evidence type="ECO:0000256" key="2">
    <source>
        <dbReference type="ARBA" id="ARBA00008807"/>
    </source>
</evidence>
<feature type="transmembrane region" description="Helical" evidence="9">
    <location>
        <begin position="59"/>
        <end position="85"/>
    </location>
</feature>
<evidence type="ECO:0000256" key="8">
    <source>
        <dbReference type="ARBA" id="ARBA00023136"/>
    </source>
</evidence>
<dbReference type="AlphaFoldDB" id="A0AAD5TAF2"/>
<keyword evidence="5" id="KW-0571">Peptide transport</keyword>
<dbReference type="Pfam" id="PF03169">
    <property type="entry name" value="OPT"/>
    <property type="match status" value="1"/>
</dbReference>
<accession>A0AAD5TAF2</accession>
<keyword evidence="8 9" id="KW-0472">Membrane</keyword>
<sequence length="217" mass="23750">MNAFKQIQDSIDAQDKHVKMMAAYPDVPERLYLLFLGICIAAALLVSLTTPFAMPWWAIFLNTLLCVIFILPFGIILAVSGFSLYMNVFTEFIIGLMIPGQTVAVMAFKSWGTNNANQALALTADLKLGQYLHIAPYSMVFAQFWGTFLNAVCSTGACWYMMFHSGSLLLTGPDWQYAGFQVFYSAGGIWGAIGPQRFFGCLGVSTSLCIGAKNGSI</sequence>
<evidence type="ECO:0000256" key="6">
    <source>
        <dbReference type="ARBA" id="ARBA00022927"/>
    </source>
</evidence>